<dbReference type="Proteomes" id="UP000712600">
    <property type="component" value="Unassembled WGS sequence"/>
</dbReference>
<sequence>MSIPLLENKIWLRRTQQKVGRLSAGSKITSLLTGNDIFFCGTEAGVIKGWVPL</sequence>
<dbReference type="AlphaFoldDB" id="A0A8S9NQV3"/>
<dbReference type="EMBL" id="QGKX02001521">
    <property type="protein sequence ID" value="KAF3507398.1"/>
    <property type="molecule type" value="Genomic_DNA"/>
</dbReference>
<accession>A0A8S9NQV3</accession>
<evidence type="ECO:0000313" key="1">
    <source>
        <dbReference type="EMBL" id="KAF3507398.1"/>
    </source>
</evidence>
<evidence type="ECO:0000313" key="2">
    <source>
        <dbReference type="Proteomes" id="UP000712600"/>
    </source>
</evidence>
<gene>
    <name evidence="1" type="ORF">F2Q69_00003076</name>
</gene>
<name>A0A8S9NQV3_BRACR</name>
<proteinExistence type="predicted"/>
<comment type="caution">
    <text evidence="1">The sequence shown here is derived from an EMBL/GenBank/DDBJ whole genome shotgun (WGS) entry which is preliminary data.</text>
</comment>
<organism evidence="1 2">
    <name type="scientific">Brassica cretica</name>
    <name type="common">Mustard</name>
    <dbReference type="NCBI Taxonomy" id="69181"/>
    <lineage>
        <taxon>Eukaryota</taxon>
        <taxon>Viridiplantae</taxon>
        <taxon>Streptophyta</taxon>
        <taxon>Embryophyta</taxon>
        <taxon>Tracheophyta</taxon>
        <taxon>Spermatophyta</taxon>
        <taxon>Magnoliopsida</taxon>
        <taxon>eudicotyledons</taxon>
        <taxon>Gunneridae</taxon>
        <taxon>Pentapetalae</taxon>
        <taxon>rosids</taxon>
        <taxon>malvids</taxon>
        <taxon>Brassicales</taxon>
        <taxon>Brassicaceae</taxon>
        <taxon>Brassiceae</taxon>
        <taxon>Brassica</taxon>
    </lineage>
</organism>
<reference evidence="1" key="1">
    <citation type="submission" date="2019-12" db="EMBL/GenBank/DDBJ databases">
        <title>Genome sequencing and annotation of Brassica cretica.</title>
        <authorList>
            <person name="Studholme D.J."/>
            <person name="Sarris P."/>
        </authorList>
    </citation>
    <scope>NUCLEOTIDE SEQUENCE</scope>
    <source>
        <strain evidence="1">PFS-109/04</strain>
        <tissue evidence="1">Leaf</tissue>
    </source>
</reference>
<protein>
    <submittedName>
        <fullName evidence="1">Uncharacterized protein</fullName>
    </submittedName>
</protein>